<dbReference type="Proteomes" id="UP000275267">
    <property type="component" value="Unassembled WGS sequence"/>
</dbReference>
<evidence type="ECO:0000259" key="1">
    <source>
        <dbReference type="Pfam" id="PF13966"/>
    </source>
</evidence>
<feature type="domain" description="Reverse transcriptase zinc-binding" evidence="1">
    <location>
        <begin position="109"/>
        <end position="173"/>
    </location>
</feature>
<sequence length="208" mass="23074">MMVVPLPPGVITKIDKRRRSFLWTGEGEAKGANCLIAWDQALDSHCKRDDQSVAEIVTDGLRNQLFPRLTPEAAAELATLEDILAQVTLAGGKDTRSSPFADEEEKLHTKDLYALLKSMGATAGSPISTFWRSCAPPRVQFFAWLLVHERIQCKANLARRRILSGNTCELCETVSPSGKRRCHYGKLCKRAEMRQELGAAAYQVLTEA</sequence>
<reference evidence="3" key="1">
    <citation type="journal article" date="2019" name="Nat. Commun.">
        <title>The genome of broomcorn millet.</title>
        <authorList>
            <person name="Zou C."/>
            <person name="Miki D."/>
            <person name="Li D."/>
            <person name="Tang Q."/>
            <person name="Xiao L."/>
            <person name="Rajput S."/>
            <person name="Deng P."/>
            <person name="Jia W."/>
            <person name="Huang R."/>
            <person name="Zhang M."/>
            <person name="Sun Y."/>
            <person name="Hu J."/>
            <person name="Fu X."/>
            <person name="Schnable P.S."/>
            <person name="Li F."/>
            <person name="Zhang H."/>
            <person name="Feng B."/>
            <person name="Zhu X."/>
            <person name="Liu R."/>
            <person name="Schnable J.C."/>
            <person name="Zhu J.-K."/>
            <person name="Zhang H."/>
        </authorList>
    </citation>
    <scope>NUCLEOTIDE SEQUENCE [LARGE SCALE GENOMIC DNA]</scope>
</reference>
<protein>
    <recommendedName>
        <fullName evidence="1">Reverse transcriptase zinc-binding domain-containing protein</fullName>
    </recommendedName>
</protein>
<dbReference type="AlphaFoldDB" id="A0A3L6Q8T2"/>
<dbReference type="InterPro" id="IPR026960">
    <property type="entry name" value="RVT-Znf"/>
</dbReference>
<evidence type="ECO:0000313" key="3">
    <source>
        <dbReference type="Proteomes" id="UP000275267"/>
    </source>
</evidence>
<gene>
    <name evidence="2" type="ORF">C2845_PM15G16920</name>
</gene>
<dbReference type="EMBL" id="PQIB02000013">
    <property type="protein sequence ID" value="RLM73993.1"/>
    <property type="molecule type" value="Genomic_DNA"/>
</dbReference>
<dbReference type="Pfam" id="PF13966">
    <property type="entry name" value="zf-RVT"/>
    <property type="match status" value="1"/>
</dbReference>
<accession>A0A3L6Q8T2</accession>
<evidence type="ECO:0000313" key="2">
    <source>
        <dbReference type="EMBL" id="RLM73993.1"/>
    </source>
</evidence>
<keyword evidence="3" id="KW-1185">Reference proteome</keyword>
<name>A0A3L6Q8T2_PANMI</name>
<comment type="caution">
    <text evidence="2">The sequence shown here is derived from an EMBL/GenBank/DDBJ whole genome shotgun (WGS) entry which is preliminary data.</text>
</comment>
<proteinExistence type="predicted"/>
<dbReference type="STRING" id="4540.A0A3L6Q8T2"/>
<organism evidence="2 3">
    <name type="scientific">Panicum miliaceum</name>
    <name type="common">Proso millet</name>
    <name type="synonym">Broomcorn millet</name>
    <dbReference type="NCBI Taxonomy" id="4540"/>
    <lineage>
        <taxon>Eukaryota</taxon>
        <taxon>Viridiplantae</taxon>
        <taxon>Streptophyta</taxon>
        <taxon>Embryophyta</taxon>
        <taxon>Tracheophyta</taxon>
        <taxon>Spermatophyta</taxon>
        <taxon>Magnoliopsida</taxon>
        <taxon>Liliopsida</taxon>
        <taxon>Poales</taxon>
        <taxon>Poaceae</taxon>
        <taxon>PACMAD clade</taxon>
        <taxon>Panicoideae</taxon>
        <taxon>Panicodae</taxon>
        <taxon>Paniceae</taxon>
        <taxon>Panicinae</taxon>
        <taxon>Panicum</taxon>
        <taxon>Panicum sect. Panicum</taxon>
    </lineage>
</organism>